<gene>
    <name evidence="1" type="ORF">I79_005421</name>
</gene>
<evidence type="ECO:0000313" key="1">
    <source>
        <dbReference type="EMBL" id="EGW04024.1"/>
    </source>
</evidence>
<dbReference type="AlphaFoldDB" id="G3H551"/>
<sequence length="58" mass="6250">MEDTQPLTSSWLTVAGTDYSRVNKVGFNLLPTTGTVTAGNGVKEFYGAVQQGDREEVL</sequence>
<evidence type="ECO:0000313" key="2">
    <source>
        <dbReference type="Proteomes" id="UP000001075"/>
    </source>
</evidence>
<organism evidence="1 2">
    <name type="scientific">Cricetulus griseus</name>
    <name type="common">Chinese hamster</name>
    <name type="synonym">Cricetulus barabensis griseus</name>
    <dbReference type="NCBI Taxonomy" id="10029"/>
    <lineage>
        <taxon>Eukaryota</taxon>
        <taxon>Metazoa</taxon>
        <taxon>Chordata</taxon>
        <taxon>Craniata</taxon>
        <taxon>Vertebrata</taxon>
        <taxon>Euteleostomi</taxon>
        <taxon>Mammalia</taxon>
        <taxon>Eutheria</taxon>
        <taxon>Euarchontoglires</taxon>
        <taxon>Glires</taxon>
        <taxon>Rodentia</taxon>
        <taxon>Myomorpha</taxon>
        <taxon>Muroidea</taxon>
        <taxon>Cricetidae</taxon>
        <taxon>Cricetinae</taxon>
        <taxon>Cricetulus</taxon>
    </lineage>
</organism>
<dbReference type="Proteomes" id="UP000001075">
    <property type="component" value="Unassembled WGS sequence"/>
</dbReference>
<proteinExistence type="predicted"/>
<accession>G3H551</accession>
<reference evidence="2" key="1">
    <citation type="journal article" date="2011" name="Nat. Biotechnol.">
        <title>The genomic sequence of the Chinese hamster ovary (CHO)-K1 cell line.</title>
        <authorList>
            <person name="Xu X."/>
            <person name="Nagarajan H."/>
            <person name="Lewis N.E."/>
            <person name="Pan S."/>
            <person name="Cai Z."/>
            <person name="Liu X."/>
            <person name="Chen W."/>
            <person name="Xie M."/>
            <person name="Wang W."/>
            <person name="Hammond S."/>
            <person name="Andersen M.R."/>
            <person name="Neff N."/>
            <person name="Passarelli B."/>
            <person name="Koh W."/>
            <person name="Fan H.C."/>
            <person name="Wang J."/>
            <person name="Gui Y."/>
            <person name="Lee K.H."/>
            <person name="Betenbaugh M.J."/>
            <person name="Quake S.R."/>
            <person name="Famili I."/>
            <person name="Palsson B.O."/>
            <person name="Wang J."/>
        </authorList>
    </citation>
    <scope>NUCLEOTIDE SEQUENCE [LARGE SCALE GENOMIC DNA]</scope>
    <source>
        <strain evidence="2">CHO K1 cell line</strain>
    </source>
</reference>
<dbReference type="EMBL" id="JH000153">
    <property type="protein sequence ID" value="EGW04024.1"/>
    <property type="molecule type" value="Genomic_DNA"/>
</dbReference>
<name>G3H551_CRIGR</name>
<protein>
    <submittedName>
        <fullName evidence="1">Uncharacterized protein</fullName>
    </submittedName>
</protein>
<dbReference type="InParanoid" id="G3H551"/>